<sequence length="146" mass="16243">MSRVMDALQSLKKRMDLDPERISGSPAVYQFHVSGEEGGTFQVRLENQQAEISEGTPYKPDCTLEMSAEHLIQLIKGKLNPTTAFMMGKLKVNGSLQTAGDFENSTVCERAMFREAAAETVEEVTQGPTRLNICQSKRIFLLELSL</sequence>
<reference evidence="5" key="2">
    <citation type="submission" date="2020-09" db="EMBL/GenBank/DDBJ databases">
        <authorList>
            <person name="Sun Q."/>
            <person name="Zhou Y."/>
        </authorList>
    </citation>
    <scope>NUCLEOTIDE SEQUENCE</scope>
    <source>
        <strain evidence="5">CGMCC 1.15179</strain>
    </source>
</reference>
<evidence type="ECO:0000313" key="5">
    <source>
        <dbReference type="EMBL" id="GGE17995.1"/>
    </source>
</evidence>
<dbReference type="InterPro" id="IPR003033">
    <property type="entry name" value="SCP2_sterol-bd_dom"/>
</dbReference>
<organism evidence="5 6">
    <name type="scientific">Marinithermofilum abyssi</name>
    <dbReference type="NCBI Taxonomy" id="1571185"/>
    <lineage>
        <taxon>Bacteria</taxon>
        <taxon>Bacillati</taxon>
        <taxon>Bacillota</taxon>
        <taxon>Bacilli</taxon>
        <taxon>Bacillales</taxon>
        <taxon>Thermoactinomycetaceae</taxon>
        <taxon>Marinithermofilum</taxon>
    </lineage>
</organism>
<dbReference type="PANTHER" id="PTHR42808:SF3">
    <property type="entry name" value="HYDROXYSTEROID DEHYDROGENASE-LIKE PROTEIN 2"/>
    <property type="match status" value="1"/>
</dbReference>
<dbReference type="Proteomes" id="UP000625210">
    <property type="component" value="Unassembled WGS sequence"/>
</dbReference>
<feature type="domain" description="SCP2" evidence="4">
    <location>
        <begin position="10"/>
        <end position="104"/>
    </location>
</feature>
<reference evidence="5" key="1">
    <citation type="journal article" date="2014" name="Int. J. Syst. Evol. Microbiol.">
        <title>Complete genome sequence of Corynebacterium casei LMG S-19264T (=DSM 44701T), isolated from a smear-ripened cheese.</title>
        <authorList>
            <consortium name="US DOE Joint Genome Institute (JGI-PGF)"/>
            <person name="Walter F."/>
            <person name="Albersmeier A."/>
            <person name="Kalinowski J."/>
            <person name="Ruckert C."/>
        </authorList>
    </citation>
    <scope>NUCLEOTIDE SEQUENCE</scope>
    <source>
        <strain evidence="5">CGMCC 1.15179</strain>
    </source>
</reference>
<name>A0A8J2VDT3_9BACL</name>
<dbReference type="AlphaFoldDB" id="A0A8J2VDT3"/>
<gene>
    <name evidence="5" type="ORF">GCM10011571_19750</name>
</gene>
<accession>A0A8J2VDT3</accession>
<dbReference type="RefSeq" id="WP_229751914.1">
    <property type="nucleotide sequence ID" value="NZ_BMHQ01000006.1"/>
</dbReference>
<dbReference type="EMBL" id="BMHQ01000006">
    <property type="protein sequence ID" value="GGE17995.1"/>
    <property type="molecule type" value="Genomic_DNA"/>
</dbReference>
<evidence type="ECO:0000259" key="4">
    <source>
        <dbReference type="Pfam" id="PF02036"/>
    </source>
</evidence>
<keyword evidence="2" id="KW-0521">NADP</keyword>
<evidence type="ECO:0000256" key="2">
    <source>
        <dbReference type="ARBA" id="ARBA00022857"/>
    </source>
</evidence>
<comment type="similarity">
    <text evidence="1">Belongs to the short-chain dehydrogenases/reductases (SDR) family.</text>
</comment>
<keyword evidence="3" id="KW-0560">Oxidoreductase</keyword>
<dbReference type="InterPro" id="IPR051935">
    <property type="entry name" value="HSDL2"/>
</dbReference>
<protein>
    <recommendedName>
        <fullName evidence="4">SCP2 domain-containing protein</fullName>
    </recommendedName>
</protein>
<dbReference type="PANTHER" id="PTHR42808">
    <property type="entry name" value="HYDROXYSTEROID DEHYDROGENASE-LIKE PROTEIN 2"/>
    <property type="match status" value="1"/>
</dbReference>
<dbReference type="Gene3D" id="3.30.1050.10">
    <property type="entry name" value="SCP2 sterol-binding domain"/>
    <property type="match status" value="1"/>
</dbReference>
<evidence type="ECO:0000313" key="6">
    <source>
        <dbReference type="Proteomes" id="UP000625210"/>
    </source>
</evidence>
<dbReference type="Pfam" id="PF02036">
    <property type="entry name" value="SCP2"/>
    <property type="match status" value="1"/>
</dbReference>
<proteinExistence type="inferred from homology"/>
<evidence type="ECO:0000256" key="1">
    <source>
        <dbReference type="ARBA" id="ARBA00006484"/>
    </source>
</evidence>
<dbReference type="GO" id="GO:0016491">
    <property type="term" value="F:oxidoreductase activity"/>
    <property type="evidence" value="ECO:0007669"/>
    <property type="project" value="UniProtKB-KW"/>
</dbReference>
<keyword evidence="6" id="KW-1185">Reference proteome</keyword>
<dbReference type="SUPFAM" id="SSF55718">
    <property type="entry name" value="SCP-like"/>
    <property type="match status" value="1"/>
</dbReference>
<evidence type="ECO:0000256" key="3">
    <source>
        <dbReference type="ARBA" id="ARBA00023002"/>
    </source>
</evidence>
<comment type="caution">
    <text evidence="5">The sequence shown here is derived from an EMBL/GenBank/DDBJ whole genome shotgun (WGS) entry which is preliminary data.</text>
</comment>
<dbReference type="InterPro" id="IPR036527">
    <property type="entry name" value="SCP2_sterol-bd_dom_sf"/>
</dbReference>